<sequence length="216" mass="24685">MSNRFISQGKRKNTMPKVGMEQIRREQVISATRRCIVEKGVLELSIKDVAAEAGVSTGVIYHYFKNKQDILLQVLKETFRKSNDQVMQTMAPLDSSKDKLFAHLENITFVPVDNPDFFLLLINYFAQAQNNQECADIIKKFYRNLRSFITQYLQQGVETHELEPELTEQLPVILLALGLGLGMMQTLDPDSFDMAKMESALKKICENAFDLTGRNK</sequence>
<dbReference type="Gene3D" id="1.10.10.60">
    <property type="entry name" value="Homeodomain-like"/>
    <property type="match status" value="1"/>
</dbReference>
<evidence type="ECO:0000313" key="8">
    <source>
        <dbReference type="Proteomes" id="UP000525298"/>
    </source>
</evidence>
<dbReference type="PANTHER" id="PTHR43479">
    <property type="entry name" value="ACREF/ENVCD OPERON REPRESSOR-RELATED"/>
    <property type="match status" value="1"/>
</dbReference>
<dbReference type="Pfam" id="PF13977">
    <property type="entry name" value="TetR_C_6"/>
    <property type="match status" value="1"/>
</dbReference>
<evidence type="ECO:0000256" key="3">
    <source>
        <dbReference type="ARBA" id="ARBA00023125"/>
    </source>
</evidence>
<dbReference type="InterPro" id="IPR036271">
    <property type="entry name" value="Tet_transcr_reg_TetR-rel_C_sf"/>
</dbReference>
<reference evidence="7 8" key="1">
    <citation type="submission" date="2020-07" db="EMBL/GenBank/DDBJ databases">
        <title>Genomic Encyclopedia of Type Strains, Phase IV (KMG-IV): sequencing the most valuable type-strain genomes for metagenomic binning, comparative biology and taxonomic classification.</title>
        <authorList>
            <person name="Goeker M."/>
        </authorList>
    </citation>
    <scope>NUCLEOTIDE SEQUENCE [LARGE SCALE GENOMIC DNA]</scope>
    <source>
        <strain evidence="7 8">DSM 17721</strain>
    </source>
</reference>
<evidence type="ECO:0000256" key="2">
    <source>
        <dbReference type="ARBA" id="ARBA00023015"/>
    </source>
</evidence>
<dbReference type="InterPro" id="IPR050624">
    <property type="entry name" value="HTH-type_Tx_Regulator"/>
</dbReference>
<comment type="caution">
    <text evidence="7">The sequence shown here is derived from an EMBL/GenBank/DDBJ whole genome shotgun (WGS) entry which is preliminary data.</text>
</comment>
<dbReference type="RefSeq" id="WP_220128284.1">
    <property type="nucleotide sequence ID" value="NZ_JACDUS010000002.1"/>
</dbReference>
<dbReference type="PRINTS" id="PR00455">
    <property type="entry name" value="HTHTETR"/>
</dbReference>
<accession>A0A7W0C7K6</accession>
<feature type="DNA-binding region" description="H-T-H motif" evidence="5">
    <location>
        <begin position="45"/>
        <end position="64"/>
    </location>
</feature>
<evidence type="ECO:0000256" key="4">
    <source>
        <dbReference type="ARBA" id="ARBA00023163"/>
    </source>
</evidence>
<keyword evidence="1" id="KW-0678">Repressor</keyword>
<keyword evidence="8" id="KW-1185">Reference proteome</keyword>
<keyword evidence="4" id="KW-0804">Transcription</keyword>
<evidence type="ECO:0000259" key="6">
    <source>
        <dbReference type="PROSITE" id="PS50977"/>
    </source>
</evidence>
<feature type="domain" description="HTH tetR-type" evidence="6">
    <location>
        <begin position="22"/>
        <end position="82"/>
    </location>
</feature>
<dbReference type="SUPFAM" id="SSF48498">
    <property type="entry name" value="Tetracyclin repressor-like, C-terminal domain"/>
    <property type="match status" value="1"/>
</dbReference>
<dbReference type="PROSITE" id="PS50977">
    <property type="entry name" value="HTH_TETR_2"/>
    <property type="match status" value="1"/>
</dbReference>
<dbReference type="SUPFAM" id="SSF46689">
    <property type="entry name" value="Homeodomain-like"/>
    <property type="match status" value="1"/>
</dbReference>
<dbReference type="Proteomes" id="UP000525298">
    <property type="component" value="Unassembled WGS sequence"/>
</dbReference>
<dbReference type="Pfam" id="PF00440">
    <property type="entry name" value="TetR_N"/>
    <property type="match status" value="1"/>
</dbReference>
<dbReference type="Gene3D" id="1.10.357.10">
    <property type="entry name" value="Tetracycline Repressor, domain 2"/>
    <property type="match status" value="1"/>
</dbReference>
<dbReference type="InterPro" id="IPR001647">
    <property type="entry name" value="HTH_TetR"/>
</dbReference>
<dbReference type="GO" id="GO:0003677">
    <property type="term" value="F:DNA binding"/>
    <property type="evidence" value="ECO:0007669"/>
    <property type="project" value="UniProtKB-UniRule"/>
</dbReference>
<keyword evidence="2" id="KW-0805">Transcription regulation</keyword>
<organism evidence="7 8">
    <name type="scientific">Desulfosalsimonas propionicica</name>
    <dbReference type="NCBI Taxonomy" id="332175"/>
    <lineage>
        <taxon>Bacteria</taxon>
        <taxon>Pseudomonadati</taxon>
        <taxon>Thermodesulfobacteriota</taxon>
        <taxon>Desulfobacteria</taxon>
        <taxon>Desulfobacterales</taxon>
        <taxon>Desulfosalsimonadaceae</taxon>
        <taxon>Desulfosalsimonas</taxon>
    </lineage>
</organism>
<gene>
    <name evidence="7" type="ORF">HNR65_000843</name>
</gene>
<evidence type="ECO:0000256" key="5">
    <source>
        <dbReference type="PROSITE-ProRule" id="PRU00335"/>
    </source>
</evidence>
<dbReference type="AlphaFoldDB" id="A0A7W0C7K6"/>
<dbReference type="InterPro" id="IPR023772">
    <property type="entry name" value="DNA-bd_HTH_TetR-type_CS"/>
</dbReference>
<dbReference type="EMBL" id="JACDUS010000002">
    <property type="protein sequence ID" value="MBA2880525.1"/>
    <property type="molecule type" value="Genomic_DNA"/>
</dbReference>
<evidence type="ECO:0000256" key="1">
    <source>
        <dbReference type="ARBA" id="ARBA00022491"/>
    </source>
</evidence>
<keyword evidence="3 5" id="KW-0238">DNA-binding</keyword>
<dbReference type="PANTHER" id="PTHR43479:SF11">
    <property type="entry name" value="ACREF_ENVCD OPERON REPRESSOR-RELATED"/>
    <property type="match status" value="1"/>
</dbReference>
<name>A0A7W0C7K6_9BACT</name>
<dbReference type="InterPro" id="IPR039538">
    <property type="entry name" value="BetI_C"/>
</dbReference>
<proteinExistence type="predicted"/>
<protein>
    <submittedName>
        <fullName evidence="7">AcrR family transcriptional regulator</fullName>
    </submittedName>
</protein>
<evidence type="ECO:0000313" key="7">
    <source>
        <dbReference type="EMBL" id="MBA2880525.1"/>
    </source>
</evidence>
<dbReference type="PROSITE" id="PS01081">
    <property type="entry name" value="HTH_TETR_1"/>
    <property type="match status" value="1"/>
</dbReference>
<dbReference type="InterPro" id="IPR009057">
    <property type="entry name" value="Homeodomain-like_sf"/>
</dbReference>